<sequence>MTATTYSIAQAEAPTRIATGLAALVLGAFFVFGIGFAHSAAVHDSAHDVRHSYGFPCH</sequence>
<keyword evidence="1" id="KW-0812">Transmembrane</keyword>
<evidence type="ECO:0008006" key="3">
    <source>
        <dbReference type="Google" id="ProtNLM"/>
    </source>
</evidence>
<evidence type="ECO:0000313" key="2">
    <source>
        <dbReference type="EMBL" id="KKN91949.1"/>
    </source>
</evidence>
<dbReference type="InterPro" id="IPR012667">
    <property type="entry name" value="CbtB_put"/>
</dbReference>
<accession>A0A0F9UJX2</accession>
<comment type="caution">
    <text evidence="2">The sequence shown here is derived from an EMBL/GenBank/DDBJ whole genome shotgun (WGS) entry which is preliminary data.</text>
</comment>
<dbReference type="AlphaFoldDB" id="A0A0F9UJX2"/>
<evidence type="ECO:0000256" key="1">
    <source>
        <dbReference type="SAM" id="Phobius"/>
    </source>
</evidence>
<organism evidence="2">
    <name type="scientific">marine sediment metagenome</name>
    <dbReference type="NCBI Taxonomy" id="412755"/>
    <lineage>
        <taxon>unclassified sequences</taxon>
        <taxon>metagenomes</taxon>
        <taxon>ecological metagenomes</taxon>
    </lineage>
</organism>
<proteinExistence type="predicted"/>
<dbReference type="NCBIfam" id="TIGR02459">
    <property type="entry name" value="CbtB"/>
    <property type="match status" value="1"/>
</dbReference>
<dbReference type="EMBL" id="LAZR01000098">
    <property type="protein sequence ID" value="KKN91949.1"/>
    <property type="molecule type" value="Genomic_DNA"/>
</dbReference>
<dbReference type="Pfam" id="PF09489">
    <property type="entry name" value="CbtB"/>
    <property type="match status" value="1"/>
</dbReference>
<keyword evidence="1" id="KW-0472">Membrane</keyword>
<keyword evidence="1" id="KW-1133">Transmembrane helix</keyword>
<feature type="transmembrane region" description="Helical" evidence="1">
    <location>
        <begin position="20"/>
        <end position="42"/>
    </location>
</feature>
<gene>
    <name evidence="2" type="ORF">LCGC14_0212300</name>
</gene>
<name>A0A0F9UJX2_9ZZZZ</name>
<protein>
    <recommendedName>
        <fullName evidence="3">Cobalt transporter subunit CbtB</fullName>
    </recommendedName>
</protein>
<reference evidence="2" key="1">
    <citation type="journal article" date="2015" name="Nature">
        <title>Complex archaea that bridge the gap between prokaryotes and eukaryotes.</title>
        <authorList>
            <person name="Spang A."/>
            <person name="Saw J.H."/>
            <person name="Jorgensen S.L."/>
            <person name="Zaremba-Niedzwiedzka K."/>
            <person name="Martijn J."/>
            <person name="Lind A.E."/>
            <person name="van Eijk R."/>
            <person name="Schleper C."/>
            <person name="Guy L."/>
            <person name="Ettema T.J."/>
        </authorList>
    </citation>
    <scope>NUCLEOTIDE SEQUENCE</scope>
</reference>